<evidence type="ECO:0000256" key="1">
    <source>
        <dbReference type="SAM" id="MobiDB-lite"/>
    </source>
</evidence>
<organism evidence="2 3">
    <name type="scientific">Chaetomium fimeti</name>
    <dbReference type="NCBI Taxonomy" id="1854472"/>
    <lineage>
        <taxon>Eukaryota</taxon>
        <taxon>Fungi</taxon>
        <taxon>Dikarya</taxon>
        <taxon>Ascomycota</taxon>
        <taxon>Pezizomycotina</taxon>
        <taxon>Sordariomycetes</taxon>
        <taxon>Sordariomycetidae</taxon>
        <taxon>Sordariales</taxon>
        <taxon>Chaetomiaceae</taxon>
        <taxon>Chaetomium</taxon>
    </lineage>
</organism>
<dbReference type="Proteomes" id="UP001278766">
    <property type="component" value="Unassembled WGS sequence"/>
</dbReference>
<dbReference type="EMBL" id="JAUEPN010000010">
    <property type="protein sequence ID" value="KAK3291261.1"/>
    <property type="molecule type" value="Genomic_DNA"/>
</dbReference>
<sequence>MVHHLYCWPWPQSTGLVVVFMHVFITQTAHVRCPRGKLQKVAIQMNRYAKNQAAVSTRQCLGRSPSGRRNKSTP</sequence>
<evidence type="ECO:0000313" key="3">
    <source>
        <dbReference type="Proteomes" id="UP001278766"/>
    </source>
</evidence>
<gene>
    <name evidence="2" type="ORF">B0H64DRAFT_410218</name>
</gene>
<comment type="caution">
    <text evidence="2">The sequence shown here is derived from an EMBL/GenBank/DDBJ whole genome shotgun (WGS) entry which is preliminary data.</text>
</comment>
<protein>
    <submittedName>
        <fullName evidence="2">Uncharacterized protein</fullName>
    </submittedName>
</protein>
<dbReference type="RefSeq" id="XP_062654775.1">
    <property type="nucleotide sequence ID" value="XM_062804777.1"/>
</dbReference>
<accession>A0AAE0H962</accession>
<name>A0AAE0H962_9PEZI</name>
<dbReference type="GeneID" id="87841725"/>
<keyword evidence="3" id="KW-1185">Reference proteome</keyword>
<evidence type="ECO:0000313" key="2">
    <source>
        <dbReference type="EMBL" id="KAK3291261.1"/>
    </source>
</evidence>
<dbReference type="AlphaFoldDB" id="A0AAE0H962"/>
<proteinExistence type="predicted"/>
<reference evidence="2" key="1">
    <citation type="journal article" date="2023" name="Mol. Phylogenet. Evol.">
        <title>Genome-scale phylogeny and comparative genomics of the fungal order Sordariales.</title>
        <authorList>
            <person name="Hensen N."/>
            <person name="Bonometti L."/>
            <person name="Westerberg I."/>
            <person name="Brannstrom I.O."/>
            <person name="Guillou S."/>
            <person name="Cros-Aarteil S."/>
            <person name="Calhoun S."/>
            <person name="Haridas S."/>
            <person name="Kuo A."/>
            <person name="Mondo S."/>
            <person name="Pangilinan J."/>
            <person name="Riley R."/>
            <person name="LaButti K."/>
            <person name="Andreopoulos B."/>
            <person name="Lipzen A."/>
            <person name="Chen C."/>
            <person name="Yan M."/>
            <person name="Daum C."/>
            <person name="Ng V."/>
            <person name="Clum A."/>
            <person name="Steindorff A."/>
            <person name="Ohm R.A."/>
            <person name="Martin F."/>
            <person name="Silar P."/>
            <person name="Natvig D.O."/>
            <person name="Lalanne C."/>
            <person name="Gautier V."/>
            <person name="Ament-Velasquez S.L."/>
            <person name="Kruys A."/>
            <person name="Hutchinson M.I."/>
            <person name="Powell A.J."/>
            <person name="Barry K."/>
            <person name="Miller A.N."/>
            <person name="Grigoriev I.V."/>
            <person name="Debuchy R."/>
            <person name="Gladieux P."/>
            <person name="Hiltunen Thoren M."/>
            <person name="Johannesson H."/>
        </authorList>
    </citation>
    <scope>NUCLEOTIDE SEQUENCE</scope>
    <source>
        <strain evidence="2">CBS 168.71</strain>
    </source>
</reference>
<feature type="region of interest" description="Disordered" evidence="1">
    <location>
        <begin position="54"/>
        <end position="74"/>
    </location>
</feature>
<reference evidence="2" key="2">
    <citation type="submission" date="2023-06" db="EMBL/GenBank/DDBJ databases">
        <authorList>
            <consortium name="Lawrence Berkeley National Laboratory"/>
            <person name="Haridas S."/>
            <person name="Hensen N."/>
            <person name="Bonometti L."/>
            <person name="Westerberg I."/>
            <person name="Brannstrom I.O."/>
            <person name="Guillou S."/>
            <person name="Cros-Aarteil S."/>
            <person name="Calhoun S."/>
            <person name="Kuo A."/>
            <person name="Mondo S."/>
            <person name="Pangilinan J."/>
            <person name="Riley R."/>
            <person name="Labutti K."/>
            <person name="Andreopoulos B."/>
            <person name="Lipzen A."/>
            <person name="Chen C."/>
            <person name="Yanf M."/>
            <person name="Daum C."/>
            <person name="Ng V."/>
            <person name="Clum A."/>
            <person name="Steindorff A."/>
            <person name="Ohm R."/>
            <person name="Martin F."/>
            <person name="Silar P."/>
            <person name="Natvig D."/>
            <person name="Lalanne C."/>
            <person name="Gautier V."/>
            <person name="Ament-Velasquez S.L."/>
            <person name="Kruys A."/>
            <person name="Hutchinson M.I."/>
            <person name="Powell A.J."/>
            <person name="Barry K."/>
            <person name="Miller A.N."/>
            <person name="Grigoriev I.V."/>
            <person name="Debuchy R."/>
            <person name="Gladieux P."/>
            <person name="Thoren M.H."/>
            <person name="Johannesson H."/>
        </authorList>
    </citation>
    <scope>NUCLEOTIDE SEQUENCE</scope>
    <source>
        <strain evidence="2">CBS 168.71</strain>
    </source>
</reference>